<dbReference type="OrthoDB" id="2501148at2759"/>
<protein>
    <submittedName>
        <fullName evidence="3">Uncharacterized protein</fullName>
    </submittedName>
</protein>
<feature type="region of interest" description="Disordered" evidence="1">
    <location>
        <begin position="297"/>
        <end position="321"/>
    </location>
</feature>
<sequence>MTLLVLFLAAPTTSSTIRNSKPASISSRPRSHSRPPPITVHSCPPSTMISVTPAKSPSILGTHPPSRQTKAPIQPLDSPAFLKGDLNFSTFRERAALAIAEWGPSPTVSHFPASDPLPLTSRRINQSNVGVTLALPANHGLKVSSLSPHSTATSHLPSPPLTPLTPGPCSQPLHREQSAATRQSSLKFNRPRPSPLQLKQPKSPGQTENVCPDEMQNYRNVRFADGSPLRGSTWHITQYPARLASPPISAANLTLADLVELEAIKQSLGTWCGAFSLPFFPARIFAGEMMGSPMRGSFSQSSTCSLSESEGQKSWASPHTPLPNPEHMYSSPISWPEKFDSLWPEVKWPYSLDEDSDCDSEIYEGMH</sequence>
<organism evidence="3 4">
    <name type="scientific">Puccinia sorghi</name>
    <dbReference type="NCBI Taxonomy" id="27349"/>
    <lineage>
        <taxon>Eukaryota</taxon>
        <taxon>Fungi</taxon>
        <taxon>Dikarya</taxon>
        <taxon>Basidiomycota</taxon>
        <taxon>Pucciniomycotina</taxon>
        <taxon>Pucciniomycetes</taxon>
        <taxon>Pucciniales</taxon>
        <taxon>Pucciniaceae</taxon>
        <taxon>Puccinia</taxon>
    </lineage>
</organism>
<proteinExistence type="predicted"/>
<evidence type="ECO:0000256" key="1">
    <source>
        <dbReference type="SAM" id="MobiDB-lite"/>
    </source>
</evidence>
<reference evidence="3 4" key="1">
    <citation type="submission" date="2015-08" db="EMBL/GenBank/DDBJ databases">
        <title>Next Generation Sequencing and Analysis of the Genome of Puccinia sorghi L Schw, the Causal Agent of Maize Common Rust.</title>
        <authorList>
            <person name="Rochi L."/>
            <person name="Burguener G."/>
            <person name="Darino M."/>
            <person name="Turjanski A."/>
            <person name="Kreff E."/>
            <person name="Dieguez M.J."/>
            <person name="Sacco F."/>
        </authorList>
    </citation>
    <scope>NUCLEOTIDE SEQUENCE [LARGE SCALE GENOMIC DNA]</scope>
    <source>
        <strain evidence="3 4">RO10H11247</strain>
    </source>
</reference>
<evidence type="ECO:0000313" key="3">
    <source>
        <dbReference type="EMBL" id="KNZ54852.1"/>
    </source>
</evidence>
<feature type="compositionally biased region" description="Polar residues" evidence="1">
    <location>
        <begin position="44"/>
        <end position="55"/>
    </location>
</feature>
<accession>A0A0L6V308</accession>
<feature type="compositionally biased region" description="Polar residues" evidence="1">
    <location>
        <begin position="178"/>
        <end position="187"/>
    </location>
</feature>
<name>A0A0L6V308_9BASI</name>
<gene>
    <name evidence="3" type="ORF">VP01_2833g3</name>
</gene>
<feature type="region of interest" description="Disordered" evidence="1">
    <location>
        <begin position="16"/>
        <end position="78"/>
    </location>
</feature>
<feature type="signal peptide" evidence="2">
    <location>
        <begin position="1"/>
        <end position="16"/>
    </location>
</feature>
<keyword evidence="2" id="KW-0732">Signal</keyword>
<keyword evidence="4" id="KW-1185">Reference proteome</keyword>
<feature type="compositionally biased region" description="Low complexity" evidence="1">
    <location>
        <begin position="297"/>
        <end position="309"/>
    </location>
</feature>
<feature type="chain" id="PRO_5005567768" evidence="2">
    <location>
        <begin position="17"/>
        <end position="367"/>
    </location>
</feature>
<feature type="compositionally biased region" description="Pro residues" evidence="1">
    <location>
        <begin position="157"/>
        <end position="166"/>
    </location>
</feature>
<evidence type="ECO:0000256" key="2">
    <source>
        <dbReference type="SAM" id="SignalP"/>
    </source>
</evidence>
<feature type="region of interest" description="Disordered" evidence="1">
    <location>
        <begin position="144"/>
        <end position="209"/>
    </location>
</feature>
<dbReference type="Proteomes" id="UP000037035">
    <property type="component" value="Unassembled WGS sequence"/>
</dbReference>
<dbReference type="AlphaFoldDB" id="A0A0L6V308"/>
<evidence type="ECO:0000313" key="4">
    <source>
        <dbReference type="Proteomes" id="UP000037035"/>
    </source>
</evidence>
<feature type="compositionally biased region" description="Low complexity" evidence="1">
    <location>
        <begin position="147"/>
        <end position="156"/>
    </location>
</feature>
<dbReference type="VEuPathDB" id="FungiDB:VP01_2833g3"/>
<dbReference type="EMBL" id="LAVV01007761">
    <property type="protein sequence ID" value="KNZ54852.1"/>
    <property type="molecule type" value="Genomic_DNA"/>
</dbReference>
<comment type="caution">
    <text evidence="3">The sequence shown here is derived from an EMBL/GenBank/DDBJ whole genome shotgun (WGS) entry which is preliminary data.</text>
</comment>